<dbReference type="InterPro" id="IPR050553">
    <property type="entry name" value="Thioredoxin_ResA/DsbE_sf"/>
</dbReference>
<keyword evidence="1" id="KW-1015">Disulfide bond</keyword>
<sequence length="194" mass="22160">MKRWIALAFLLTLLIFVIITAFNDQKEEKAEENTPVNASPEREGMIAPNAPDGLEVGEKAPDFTLETLSGETIHLSDFRGKKVFLNYWATWCPPCREEMPEMQRFQEAYKDEVVILAVNGTGTEKKEEDVKQFVEEEGYTFPILMDKDLEINHSYQILTIPTTYFIGTDGVIQAEKVIGPMTYQIMEEKKDALN</sequence>
<dbReference type="Gene3D" id="3.40.30.10">
    <property type="entry name" value="Glutaredoxin"/>
    <property type="match status" value="1"/>
</dbReference>
<dbReference type="InterPro" id="IPR017937">
    <property type="entry name" value="Thioredoxin_CS"/>
</dbReference>
<dbReference type="GO" id="GO:0016491">
    <property type="term" value="F:oxidoreductase activity"/>
    <property type="evidence" value="ECO:0007669"/>
    <property type="project" value="InterPro"/>
</dbReference>
<dbReference type="Pfam" id="PF00578">
    <property type="entry name" value="AhpC-TSA"/>
    <property type="match status" value="1"/>
</dbReference>
<proteinExistence type="predicted"/>
<dbReference type="PANTHER" id="PTHR42852">
    <property type="entry name" value="THIOL:DISULFIDE INTERCHANGE PROTEIN DSBE"/>
    <property type="match status" value="1"/>
</dbReference>
<comment type="caution">
    <text evidence="3">The sequence shown here is derived from an EMBL/GenBank/DDBJ whole genome shotgun (WGS) entry which is preliminary data.</text>
</comment>
<dbReference type="PROSITE" id="PS00194">
    <property type="entry name" value="THIOREDOXIN_1"/>
    <property type="match status" value="1"/>
</dbReference>
<dbReference type="RefSeq" id="WP_035505124.1">
    <property type="nucleotide sequence ID" value="NZ_CCDH010000002.1"/>
</dbReference>
<dbReference type="InterPro" id="IPR000866">
    <property type="entry name" value="AhpC/TSA"/>
</dbReference>
<dbReference type="EMBL" id="CCDI010000001">
    <property type="protein sequence ID" value="CDQ22086.1"/>
    <property type="molecule type" value="Genomic_DNA"/>
</dbReference>
<dbReference type="InterPro" id="IPR013766">
    <property type="entry name" value="Thioredoxin_domain"/>
</dbReference>
<dbReference type="AlphaFoldDB" id="A0A024P2E5"/>
<dbReference type="InterPro" id="IPR036249">
    <property type="entry name" value="Thioredoxin-like_sf"/>
</dbReference>
<dbReference type="CDD" id="cd02966">
    <property type="entry name" value="TlpA_like_family"/>
    <property type="match status" value="1"/>
</dbReference>
<name>A0A024P2E5_9BACI</name>
<evidence type="ECO:0000256" key="1">
    <source>
        <dbReference type="ARBA" id="ARBA00023157"/>
    </source>
</evidence>
<evidence type="ECO:0000313" key="4">
    <source>
        <dbReference type="Proteomes" id="UP000028868"/>
    </source>
</evidence>
<keyword evidence="4" id="KW-1185">Reference proteome</keyword>
<evidence type="ECO:0000259" key="2">
    <source>
        <dbReference type="PROSITE" id="PS51352"/>
    </source>
</evidence>
<reference evidence="3 4" key="2">
    <citation type="submission" date="2014-05" db="EMBL/GenBank/DDBJ databases">
        <title>Draft genome sequence of Halobacillus karajensis HK-03.</title>
        <authorList>
            <person name="Khelaifia S."/>
            <person name="Croce O."/>
            <person name="Lagier J.C."/>
            <person name="Raoult D."/>
        </authorList>
    </citation>
    <scope>NUCLEOTIDE SEQUENCE [LARGE SCALE GENOMIC DNA]</scope>
    <source>
        <strain evidence="3 4">HD-03</strain>
    </source>
</reference>
<dbReference type="OrthoDB" id="25753at2"/>
<dbReference type="PANTHER" id="PTHR42852:SF1">
    <property type="entry name" value="THIOREDOXIN-LIKE PROTEIN YNEN"/>
    <property type="match status" value="1"/>
</dbReference>
<gene>
    <name evidence="3" type="primary">stoA_1</name>
    <name evidence="3" type="ORF">BN983_00286</name>
</gene>
<dbReference type="SUPFAM" id="SSF52833">
    <property type="entry name" value="Thioredoxin-like"/>
    <property type="match status" value="1"/>
</dbReference>
<dbReference type="Proteomes" id="UP000028868">
    <property type="component" value="Unassembled WGS sequence"/>
</dbReference>
<protein>
    <submittedName>
        <fullName evidence="3">Stage IV sporulation protein H</fullName>
    </submittedName>
</protein>
<reference evidence="4" key="1">
    <citation type="submission" date="2014-03" db="EMBL/GenBank/DDBJ databases">
        <authorList>
            <person name="Urmite Genomes U."/>
        </authorList>
    </citation>
    <scope>NUCLEOTIDE SEQUENCE [LARGE SCALE GENOMIC DNA]</scope>
    <source>
        <strain evidence="4">HD-03</strain>
    </source>
</reference>
<organism evidence="3 4">
    <name type="scientific">Halobacillus karajensis</name>
    <dbReference type="NCBI Taxonomy" id="195088"/>
    <lineage>
        <taxon>Bacteria</taxon>
        <taxon>Bacillati</taxon>
        <taxon>Bacillota</taxon>
        <taxon>Bacilli</taxon>
        <taxon>Bacillales</taxon>
        <taxon>Bacillaceae</taxon>
        <taxon>Halobacillus</taxon>
    </lineage>
</organism>
<dbReference type="GO" id="GO:0016209">
    <property type="term" value="F:antioxidant activity"/>
    <property type="evidence" value="ECO:0007669"/>
    <property type="project" value="InterPro"/>
</dbReference>
<evidence type="ECO:0000313" key="3">
    <source>
        <dbReference type="EMBL" id="CDQ22086.1"/>
    </source>
</evidence>
<accession>A0A024P2E5</accession>
<dbReference type="PROSITE" id="PS51352">
    <property type="entry name" value="THIOREDOXIN_2"/>
    <property type="match status" value="1"/>
</dbReference>
<feature type="domain" description="Thioredoxin" evidence="2">
    <location>
        <begin position="54"/>
        <end position="194"/>
    </location>
</feature>